<dbReference type="InterPro" id="IPR018193">
    <property type="entry name" value="Glyc_kinase_flavodox-like_fold"/>
</dbReference>
<gene>
    <name evidence="5" type="ORF">LN736_09200</name>
</gene>
<dbReference type="Proteomes" id="UP001165422">
    <property type="component" value="Unassembled WGS sequence"/>
</dbReference>
<dbReference type="EMBL" id="JAJJPB010000010">
    <property type="protein sequence ID" value="MCC9295031.1"/>
    <property type="molecule type" value="Genomic_DNA"/>
</dbReference>
<dbReference type="GO" id="GO:0016301">
    <property type="term" value="F:kinase activity"/>
    <property type="evidence" value="ECO:0007669"/>
    <property type="project" value="UniProtKB-KW"/>
</dbReference>
<evidence type="ECO:0000256" key="3">
    <source>
        <dbReference type="ARBA" id="ARBA00022777"/>
    </source>
</evidence>
<dbReference type="InterPro" id="IPR036129">
    <property type="entry name" value="Glycerate_kinase_sf"/>
</dbReference>
<dbReference type="PIRSF" id="PIRSF006078">
    <property type="entry name" value="GlxK"/>
    <property type="match status" value="1"/>
</dbReference>
<dbReference type="PANTHER" id="PTHR21599:SF0">
    <property type="entry name" value="GLYCERATE KINASE"/>
    <property type="match status" value="1"/>
</dbReference>
<proteinExistence type="inferred from homology"/>
<reference evidence="5" key="1">
    <citation type="submission" date="2021-11" db="EMBL/GenBank/DDBJ databases">
        <authorList>
            <person name="Qingchun L."/>
            <person name="Dong Z."/>
            <person name="Zongwei Q."/>
            <person name="Jia Z."/>
            <person name="Duotao L."/>
        </authorList>
    </citation>
    <scope>NUCLEOTIDE SEQUENCE</scope>
    <source>
        <strain evidence="5">WLY-B-L2</strain>
    </source>
</reference>
<sequence length="382" mass="40467">MKKHLNILLAPDSFKESMTAKEVCDAMELGIKRADENINCIKVPMADGGEGTMQSLVDATCGKIYKIKVMGPLGNAIEAEYGILGDGETGIIEMASASGITLVPENRRNPLITTTYGTGQLIKDCLDKGAKKLLVGIGGSSTNDGGVGAIQALGGKFKDRFGKEIGFGGGELGKIDNIDLSELDPRLNNMKVEVACDVANPLCGDNGASNIFGPQKGATKEMIKILDDNLRHYADIINKQLNIDVAEIPGAGAAGGLGAGLMVFMGGKLEKGIDIVIKYSGCEEKVKKADLVFTGEGSIDFQTQYGKTPMGVAAIAKKYNKPVIAFAGNIGDNIDVLYDLGIDAIFSIVHRASNLNDAIKDGKINMEKTVNNVIRLIKLRII</sequence>
<dbReference type="NCBIfam" id="TIGR00045">
    <property type="entry name" value="glycerate kinase"/>
    <property type="match status" value="1"/>
</dbReference>
<dbReference type="InterPro" id="IPR018197">
    <property type="entry name" value="Glycerate_kinase_RE-like"/>
</dbReference>
<evidence type="ECO:0000256" key="2">
    <source>
        <dbReference type="ARBA" id="ARBA00022679"/>
    </source>
</evidence>
<evidence type="ECO:0000256" key="1">
    <source>
        <dbReference type="ARBA" id="ARBA00006284"/>
    </source>
</evidence>
<evidence type="ECO:0000313" key="6">
    <source>
        <dbReference type="Proteomes" id="UP001165422"/>
    </source>
</evidence>
<dbReference type="Gene3D" id="3.40.50.10350">
    <property type="entry name" value="Glycerate kinase, domain 1"/>
    <property type="match status" value="1"/>
</dbReference>
<name>A0ABS8N5E4_9CLOT</name>
<dbReference type="SUPFAM" id="SSF110738">
    <property type="entry name" value="Glycerate kinase I"/>
    <property type="match status" value="1"/>
</dbReference>
<comment type="caution">
    <text evidence="5">The sequence shown here is derived from an EMBL/GenBank/DDBJ whole genome shotgun (WGS) entry which is preliminary data.</text>
</comment>
<comment type="similarity">
    <text evidence="1 4">Belongs to the glycerate kinase type-1 family.</text>
</comment>
<keyword evidence="2 4" id="KW-0808">Transferase</keyword>
<accession>A0ABS8N5E4</accession>
<organism evidence="5 6">
    <name type="scientific">Clostridium aromativorans</name>
    <dbReference type="NCBI Taxonomy" id="2836848"/>
    <lineage>
        <taxon>Bacteria</taxon>
        <taxon>Bacillati</taxon>
        <taxon>Bacillota</taxon>
        <taxon>Clostridia</taxon>
        <taxon>Eubacteriales</taxon>
        <taxon>Clostridiaceae</taxon>
        <taxon>Clostridium</taxon>
    </lineage>
</organism>
<protein>
    <submittedName>
        <fullName evidence="5">Glycerate kinase</fullName>
    </submittedName>
</protein>
<evidence type="ECO:0000313" key="5">
    <source>
        <dbReference type="EMBL" id="MCC9295031.1"/>
    </source>
</evidence>
<keyword evidence="3 4" id="KW-0418">Kinase</keyword>
<dbReference type="Gene3D" id="3.90.1510.10">
    <property type="entry name" value="Glycerate kinase, domain 2"/>
    <property type="match status" value="1"/>
</dbReference>
<dbReference type="RefSeq" id="WP_229981426.1">
    <property type="nucleotide sequence ID" value="NZ_JAJJPB010000010.1"/>
</dbReference>
<dbReference type="InterPro" id="IPR004381">
    <property type="entry name" value="Glycerate_kinase"/>
</dbReference>
<dbReference type="Pfam" id="PF02595">
    <property type="entry name" value="Gly_kinase"/>
    <property type="match status" value="1"/>
</dbReference>
<dbReference type="PANTHER" id="PTHR21599">
    <property type="entry name" value="GLYCERATE KINASE"/>
    <property type="match status" value="1"/>
</dbReference>
<keyword evidence="6" id="KW-1185">Reference proteome</keyword>
<evidence type="ECO:0000256" key="4">
    <source>
        <dbReference type="PIRNR" id="PIRNR006078"/>
    </source>
</evidence>